<sequence length="579" mass="66847">MFNNEMVLEILYVILIGGGLILGFEVNTLFFLLLFVAIILIFIINNYKKTAKIKEIKEKIEEQWGKEHVEKRNFEFIKKLYDILLLDSRNSSNIDDITWRDLDMDFVFGKLDHTMSNPGQQYLYNLLRNPVYDKKELEGRSKIINNFMKNNDFAKRIQLYLHFLGKDPKEDVTEFLWNGIKITSNPVLLYKLLVFLLIISPLIIIFVNPGAGIFMLMLLLISNSMIYSSTKYKIYSEMMTFKYVLKLISCAKNIIKESDGNPEFDIERLKDLYNNTKIIRRNLNYLDYLSNSTGVADNLGITGFFSIIFLMEPIGFYEAANLINKHLKDLQELYIEIGKIDTYIALASYRASLKYCTEPQLTKSDVRFIKAEDIYHPLLKDPVPNSIEVRDRGILITGSNASGKSTFLKTIGINAIFAHTFYTVLAKSYSSNYFKILTSIGTLDNIIGGDSYFMVEAKSLKRIIDVIDDNVTVLCILDEIFRGTNTIERISAANEVLKYMIRRNCLVVAATHDIELTRLAADYYDNYHFEEEVNDKDIKFNYILKEGPSKSRNAIKILKLLGYPEEIYKNALDNTQKIL</sequence>
<keyword evidence="4" id="KW-1133">Transmembrane helix</keyword>
<dbReference type="EMBL" id="FNBS01000017">
    <property type="protein sequence ID" value="SDF59320.1"/>
    <property type="molecule type" value="Genomic_DNA"/>
</dbReference>
<dbReference type="GO" id="GO:0006298">
    <property type="term" value="P:mismatch repair"/>
    <property type="evidence" value="ECO:0007669"/>
    <property type="project" value="InterPro"/>
</dbReference>
<dbReference type="Proteomes" id="UP000183404">
    <property type="component" value="Unassembled WGS sequence"/>
</dbReference>
<dbReference type="RefSeq" id="WP_004398976.1">
    <property type="nucleotide sequence ID" value="NZ_FNBS01000017.1"/>
</dbReference>
<evidence type="ECO:0000256" key="4">
    <source>
        <dbReference type="SAM" id="Phobius"/>
    </source>
</evidence>
<dbReference type="Gene3D" id="1.10.1420.10">
    <property type="match status" value="1"/>
</dbReference>
<feature type="transmembrane region" description="Helical" evidence="4">
    <location>
        <begin position="7"/>
        <end position="24"/>
    </location>
</feature>
<evidence type="ECO:0000256" key="2">
    <source>
        <dbReference type="ARBA" id="ARBA00022840"/>
    </source>
</evidence>
<dbReference type="InterPro" id="IPR027417">
    <property type="entry name" value="P-loop_NTPase"/>
</dbReference>
<evidence type="ECO:0000259" key="5">
    <source>
        <dbReference type="SMART" id="SM00534"/>
    </source>
</evidence>
<keyword evidence="4" id="KW-0812">Transmembrane</keyword>
<dbReference type="GO" id="GO:0005829">
    <property type="term" value="C:cytosol"/>
    <property type="evidence" value="ECO:0007669"/>
    <property type="project" value="TreeGrafter"/>
</dbReference>
<name>A0A1G7MDN9_THETY</name>
<dbReference type="Pfam" id="PF00488">
    <property type="entry name" value="MutS_V"/>
    <property type="match status" value="1"/>
</dbReference>
<feature type="transmembrane region" description="Helical" evidence="4">
    <location>
        <begin position="213"/>
        <end position="230"/>
    </location>
</feature>
<reference evidence="6 7" key="1">
    <citation type="submission" date="2016-10" db="EMBL/GenBank/DDBJ databases">
        <authorList>
            <person name="de Groot N.N."/>
        </authorList>
    </citation>
    <scope>NUCLEOTIDE SEQUENCE [LARGE SCALE GENOMIC DNA]</scope>
    <source>
        <strain evidence="6 7">DSM 569</strain>
    </source>
</reference>
<dbReference type="GO" id="GO:0005524">
    <property type="term" value="F:ATP binding"/>
    <property type="evidence" value="ECO:0007669"/>
    <property type="project" value="UniProtKB-KW"/>
</dbReference>
<accession>A0A1G7MDN9</accession>
<dbReference type="InterPro" id="IPR000432">
    <property type="entry name" value="DNA_mismatch_repair_MutS_C"/>
</dbReference>
<gene>
    <name evidence="6" type="ORF">SAMN04244560_00946</name>
</gene>
<dbReference type="PANTHER" id="PTHR11361:SF152">
    <property type="entry name" value="DNA MISMATCH REPAIR PROTEIN"/>
    <property type="match status" value="1"/>
</dbReference>
<protein>
    <submittedName>
        <fullName evidence="6">MutS domain V</fullName>
    </submittedName>
</protein>
<dbReference type="PANTHER" id="PTHR11361">
    <property type="entry name" value="DNA MISMATCH REPAIR PROTEIN MUTS FAMILY MEMBER"/>
    <property type="match status" value="1"/>
</dbReference>
<dbReference type="GO" id="GO:0140664">
    <property type="term" value="F:ATP-dependent DNA damage sensor activity"/>
    <property type="evidence" value="ECO:0007669"/>
    <property type="project" value="InterPro"/>
</dbReference>
<dbReference type="SUPFAM" id="SSF52540">
    <property type="entry name" value="P-loop containing nucleoside triphosphate hydrolases"/>
    <property type="match status" value="1"/>
</dbReference>
<evidence type="ECO:0000256" key="1">
    <source>
        <dbReference type="ARBA" id="ARBA00022741"/>
    </source>
</evidence>
<keyword evidence="1" id="KW-0547">Nucleotide-binding</keyword>
<evidence type="ECO:0000313" key="6">
    <source>
        <dbReference type="EMBL" id="SDF59320.1"/>
    </source>
</evidence>
<dbReference type="InterPro" id="IPR036187">
    <property type="entry name" value="DNA_mismatch_repair_MutS_sf"/>
</dbReference>
<organism evidence="6 7">
    <name type="scientific">Thermoanaerobacter thermohydrosulfuricus</name>
    <name type="common">Clostridium thermohydrosulfuricum</name>
    <dbReference type="NCBI Taxonomy" id="1516"/>
    <lineage>
        <taxon>Bacteria</taxon>
        <taxon>Bacillati</taxon>
        <taxon>Bacillota</taxon>
        <taxon>Clostridia</taxon>
        <taxon>Thermoanaerobacterales</taxon>
        <taxon>Thermoanaerobacteraceae</taxon>
        <taxon>Thermoanaerobacter</taxon>
    </lineage>
</organism>
<keyword evidence="4" id="KW-0472">Membrane</keyword>
<feature type="transmembrane region" description="Helical" evidence="4">
    <location>
        <begin position="188"/>
        <end position="207"/>
    </location>
</feature>
<evidence type="ECO:0000313" key="7">
    <source>
        <dbReference type="Proteomes" id="UP000183404"/>
    </source>
</evidence>
<dbReference type="Gene3D" id="3.40.50.300">
    <property type="entry name" value="P-loop containing nucleotide triphosphate hydrolases"/>
    <property type="match status" value="1"/>
</dbReference>
<dbReference type="SMART" id="SM00534">
    <property type="entry name" value="MUTSac"/>
    <property type="match status" value="1"/>
</dbReference>
<dbReference type="InterPro" id="IPR045076">
    <property type="entry name" value="MutS"/>
</dbReference>
<dbReference type="GO" id="GO:0030983">
    <property type="term" value="F:mismatched DNA binding"/>
    <property type="evidence" value="ECO:0007669"/>
    <property type="project" value="InterPro"/>
</dbReference>
<feature type="domain" description="DNA mismatch repair proteins mutS family" evidence="5">
    <location>
        <begin position="391"/>
        <end position="576"/>
    </location>
</feature>
<feature type="transmembrane region" description="Helical" evidence="4">
    <location>
        <begin position="30"/>
        <end position="47"/>
    </location>
</feature>
<dbReference type="AlphaFoldDB" id="A0A1G7MDN9"/>
<keyword evidence="2" id="KW-0067">ATP-binding</keyword>
<proteinExistence type="predicted"/>
<dbReference type="SUPFAM" id="SSF48334">
    <property type="entry name" value="DNA repair protein MutS, domain III"/>
    <property type="match status" value="1"/>
</dbReference>
<keyword evidence="3" id="KW-0238">DNA-binding</keyword>
<evidence type="ECO:0000256" key="3">
    <source>
        <dbReference type="ARBA" id="ARBA00023125"/>
    </source>
</evidence>